<reference evidence="2" key="1">
    <citation type="submission" date="2018-01" db="EMBL/GenBank/DDBJ databases">
        <authorList>
            <person name="Regsiter A."/>
            <person name="William W."/>
        </authorList>
    </citation>
    <scope>NUCLEOTIDE SEQUENCE</scope>
    <source>
        <strain evidence="2">TRIP AH-1</strain>
    </source>
</reference>
<dbReference type="SUPFAM" id="SSF46785">
    <property type="entry name" value="Winged helix' DNA-binding domain"/>
    <property type="match status" value="1"/>
</dbReference>
<dbReference type="InterPro" id="IPR036388">
    <property type="entry name" value="WH-like_DNA-bd_sf"/>
</dbReference>
<dbReference type="Gene3D" id="1.10.10.10">
    <property type="entry name" value="Winged helix-like DNA-binding domain superfamily/Winged helix DNA-binding domain"/>
    <property type="match status" value="1"/>
</dbReference>
<protein>
    <submittedName>
        <fullName evidence="2">Transcriptional regulator with a HTH domain</fullName>
    </submittedName>
</protein>
<proteinExistence type="predicted"/>
<dbReference type="Pfam" id="PF13271">
    <property type="entry name" value="DUF4062"/>
    <property type="match status" value="1"/>
</dbReference>
<dbReference type="PANTHER" id="PTHR30595">
    <property type="entry name" value="GLPR-RELATED TRANSCRIPTIONAL REPRESSOR"/>
    <property type="match status" value="1"/>
</dbReference>
<dbReference type="InterPro" id="IPR025139">
    <property type="entry name" value="DUF4062"/>
</dbReference>
<evidence type="ECO:0000313" key="2">
    <source>
        <dbReference type="EMBL" id="SPD72747.1"/>
    </source>
</evidence>
<dbReference type="AlphaFoldDB" id="A0A445MTD7"/>
<dbReference type="InterPro" id="IPR038475">
    <property type="entry name" value="RecG_C_sf"/>
</dbReference>
<dbReference type="Gene3D" id="3.30.565.60">
    <property type="match status" value="1"/>
</dbReference>
<name>A0A445MTD7_9BACT</name>
<feature type="domain" description="DUF4062" evidence="1">
    <location>
        <begin position="7"/>
        <end position="92"/>
    </location>
</feature>
<dbReference type="Pfam" id="PF13749">
    <property type="entry name" value="HATPase_c_4"/>
    <property type="match status" value="1"/>
</dbReference>
<dbReference type="PANTHER" id="PTHR30595:SF6">
    <property type="entry name" value="SCHLAFEN ALBA-2 DOMAIN-CONTAINING PROTEIN"/>
    <property type="match status" value="1"/>
</dbReference>
<dbReference type="EMBL" id="OJIN01000060">
    <property type="protein sequence ID" value="SPD72747.1"/>
    <property type="molecule type" value="Genomic_DNA"/>
</dbReference>
<organism evidence="2">
    <name type="scientific">uncultured Desulfobacterium sp</name>
    <dbReference type="NCBI Taxonomy" id="201089"/>
    <lineage>
        <taxon>Bacteria</taxon>
        <taxon>Pseudomonadati</taxon>
        <taxon>Thermodesulfobacteriota</taxon>
        <taxon>Desulfobacteria</taxon>
        <taxon>Desulfobacterales</taxon>
        <taxon>Desulfobacteriaceae</taxon>
        <taxon>Desulfobacterium</taxon>
        <taxon>environmental samples</taxon>
    </lineage>
</organism>
<dbReference type="InterPro" id="IPR036390">
    <property type="entry name" value="WH_DNA-bd_sf"/>
</dbReference>
<accession>A0A445MTD7</accession>
<gene>
    <name evidence="2" type="ORF">PITCH_A1520005</name>
</gene>
<sequence length="511" mass="58299">MSEAKKRVFISSVQKELEVERVAIAGAVSGDEGLSQFCDVVLYDKEPLSGRRIAKPYLRCLDSCDIYILVMDREYGRIVETISATHEEYRYAMKRGMPMMIFVRGQHDAERRRETQAFFDEIRKDGHIYRRFHDRVDLLPEVKKGLARIVEEFFALKVDHAEDKQGRDVGKASLFEQQMLNIKGTKLDLDVALEWLHAVKEIGEGEKPANIILLNKLREKGLVWKESGVSAYRAMASGLLFLGRNPSEVFSQCRILLDAYGGVEPDVNPKDQDTISGPAPRIIDRVVDFVMSNTRHPIRIVGLRRVKLDEYPREVIREAIVNAVAHRDYEDAARPIYVKVFFDRVEILSAGNLLPPLTINKLIKGNYEPCSRNPTLAHYLGHLRLMEQRGSGIRRMQAAMLDHGLKSPEYVFRDGYFTVTLRGPGDDINQIKPPIEAGILSSIEERLTDRQRHIVEWLAAGQTITNRECQERFDISKVTATKELRALVEAGFAEQIGKGRSVRYIYSRGNR</sequence>
<evidence type="ECO:0000259" key="1">
    <source>
        <dbReference type="Pfam" id="PF13271"/>
    </source>
</evidence>